<organism evidence="2 3">
    <name type="scientific">Pseudomonas segetis</name>
    <dbReference type="NCBI Taxonomy" id="298908"/>
    <lineage>
        <taxon>Bacteria</taxon>
        <taxon>Pseudomonadati</taxon>
        <taxon>Pseudomonadota</taxon>
        <taxon>Gammaproteobacteria</taxon>
        <taxon>Pseudomonadales</taxon>
        <taxon>Pseudomonadaceae</taxon>
        <taxon>Pseudomonas</taxon>
    </lineage>
</organism>
<reference evidence="3" key="1">
    <citation type="submission" date="2017-06" db="EMBL/GenBank/DDBJ databases">
        <authorList>
            <person name="Varghese N."/>
            <person name="Submissions S."/>
        </authorList>
    </citation>
    <scope>NUCLEOTIDE SEQUENCE [LARGE SCALE GENOMIC DNA]</scope>
    <source>
        <strain evidence="3">CIP 108523</strain>
    </source>
</reference>
<evidence type="ECO:0000313" key="2">
    <source>
        <dbReference type="EMBL" id="SNR84630.1"/>
    </source>
</evidence>
<feature type="transmembrane region" description="Helical" evidence="1">
    <location>
        <begin position="20"/>
        <end position="39"/>
    </location>
</feature>
<feature type="transmembrane region" description="Helical" evidence="1">
    <location>
        <begin position="78"/>
        <end position="96"/>
    </location>
</feature>
<keyword evidence="3" id="KW-1185">Reference proteome</keyword>
<protein>
    <submittedName>
        <fullName evidence="2">Uncharacterized membrane protein</fullName>
    </submittedName>
</protein>
<dbReference type="RefSeq" id="WP_010484856.1">
    <property type="nucleotide sequence ID" value="NZ_FZOG01000001.1"/>
</dbReference>
<gene>
    <name evidence="2" type="ORF">SAMN05216255_0550</name>
</gene>
<dbReference type="EMBL" id="FZOG01000001">
    <property type="protein sequence ID" value="SNR84630.1"/>
    <property type="molecule type" value="Genomic_DNA"/>
</dbReference>
<dbReference type="AlphaFoldDB" id="A0A238ZMS2"/>
<evidence type="ECO:0000313" key="3">
    <source>
        <dbReference type="Proteomes" id="UP000242915"/>
    </source>
</evidence>
<sequence length="136" mass="15339">MAKQKKPLPELSWLEPRVKLSRALSLFNYVALLILITLWNVAFADLHGARSWVVLSVQLVPLLLLAPGIVLGNARAHAWLCFVINLYFIQGILAAIDPARALYGALETIISFALFCSALLYTRWRFQYDRKLAGEQ</sequence>
<dbReference type="Proteomes" id="UP000242915">
    <property type="component" value="Unassembled WGS sequence"/>
</dbReference>
<evidence type="ECO:0000256" key="1">
    <source>
        <dbReference type="SAM" id="Phobius"/>
    </source>
</evidence>
<name>A0A238ZMS2_9PSED</name>
<dbReference type="InterPro" id="IPR018643">
    <property type="entry name" value="DUF2069_membrane"/>
</dbReference>
<keyword evidence="1" id="KW-0472">Membrane</keyword>
<proteinExistence type="predicted"/>
<keyword evidence="1" id="KW-0812">Transmembrane</keyword>
<feature type="transmembrane region" description="Helical" evidence="1">
    <location>
        <begin position="102"/>
        <end position="121"/>
    </location>
</feature>
<dbReference type="Pfam" id="PF09842">
    <property type="entry name" value="DUF2069"/>
    <property type="match status" value="1"/>
</dbReference>
<feature type="transmembrane region" description="Helical" evidence="1">
    <location>
        <begin position="51"/>
        <end position="71"/>
    </location>
</feature>
<accession>A0A238ZMS2</accession>
<keyword evidence="1" id="KW-1133">Transmembrane helix</keyword>